<evidence type="ECO:0000313" key="1">
    <source>
        <dbReference type="EMBL" id="MFC1572958.1"/>
    </source>
</evidence>
<evidence type="ECO:0000313" key="2">
    <source>
        <dbReference type="Proteomes" id="UP001593833"/>
    </source>
</evidence>
<gene>
    <name evidence="1" type="ORF">ACFL6M_05095</name>
</gene>
<organism evidence="1 2">
    <name type="scientific">Eiseniibacteriota bacterium</name>
    <dbReference type="NCBI Taxonomy" id="2212470"/>
    <lineage>
        <taxon>Bacteria</taxon>
        <taxon>Candidatus Eiseniibacteriota</taxon>
    </lineage>
</organism>
<reference evidence="1 2" key="1">
    <citation type="submission" date="2024-09" db="EMBL/GenBank/DDBJ databases">
        <authorList>
            <person name="D'Angelo T."/>
        </authorList>
    </citation>
    <scope>NUCLEOTIDE SEQUENCE [LARGE SCALE GENOMIC DNA]</scope>
    <source>
        <strain evidence="1">SAG AM-320-E07</strain>
    </source>
</reference>
<proteinExistence type="predicted"/>
<keyword evidence="2" id="KW-1185">Reference proteome</keyword>
<comment type="caution">
    <text evidence="1">The sequence shown here is derived from an EMBL/GenBank/DDBJ whole genome shotgun (WGS) entry which is preliminary data.</text>
</comment>
<name>A0ABV6YKT8_UNCEI</name>
<protein>
    <recommendedName>
        <fullName evidence="3">Heme-binding protein</fullName>
    </recommendedName>
</protein>
<evidence type="ECO:0008006" key="3">
    <source>
        <dbReference type="Google" id="ProtNLM"/>
    </source>
</evidence>
<dbReference type="EMBL" id="JBHPKH010000055">
    <property type="protein sequence ID" value="MFC1572958.1"/>
    <property type="molecule type" value="Genomic_DNA"/>
</dbReference>
<accession>A0ABV6YKT8</accession>
<dbReference type="Proteomes" id="UP001593833">
    <property type="component" value="Unassembled WGS sequence"/>
</dbReference>
<sequence>MKNPANVTRAIGETLRRLVVQEGFQLPLHCVVLAKNGSVMAVRYSQGEPGYALLAQAAVDGVFRPPVNIMFVDATGLKAMRMTIESSNKEPLYWCFDHGPRENQRVDRRKPRPAGC</sequence>